<organism evidence="2 3">
    <name type="scientific">Candidatus Thiothrix phosphatis</name>
    <dbReference type="NCBI Taxonomy" id="3112415"/>
    <lineage>
        <taxon>Bacteria</taxon>
        <taxon>Pseudomonadati</taxon>
        <taxon>Pseudomonadota</taxon>
        <taxon>Gammaproteobacteria</taxon>
        <taxon>Thiotrichales</taxon>
        <taxon>Thiotrichaceae</taxon>
        <taxon>Thiothrix</taxon>
    </lineage>
</organism>
<accession>A0ABU6CUQ0</accession>
<dbReference type="RefSeq" id="WP_324693908.1">
    <property type="nucleotide sequence ID" value="NZ_JAYMYJ010000047.1"/>
</dbReference>
<sequence length="153" mass="16850">MKAFFASFAGQIFSVLVVLAIVSACTLDTRKAELGASLAGTNWNLKSLDSQSVNTAYLPTISFETSRITGYGGCNRYFGNYTSSNDGVFSTHQIGATKMACNNERDRLEQRYLEQLSKASLYAITREQLHILDNNRKILMVFTAAKPATTNSK</sequence>
<dbReference type="InterPro" id="IPR005184">
    <property type="entry name" value="DUF306_Meta_HslJ"/>
</dbReference>
<reference evidence="2 3" key="2">
    <citation type="submission" date="2024-01" db="EMBL/GenBank/DDBJ databases">
        <authorList>
            <person name="Xie X."/>
        </authorList>
    </citation>
    <scope>NUCLEOTIDE SEQUENCE [LARGE SCALE GENOMIC DNA]</scope>
    <source>
        <strain evidence="2">SCUT-1</strain>
    </source>
</reference>
<proteinExistence type="predicted"/>
<keyword evidence="3" id="KW-1185">Reference proteome</keyword>
<evidence type="ECO:0000313" key="2">
    <source>
        <dbReference type="EMBL" id="MEB4590551.1"/>
    </source>
</evidence>
<dbReference type="Pfam" id="PF03724">
    <property type="entry name" value="META"/>
    <property type="match status" value="1"/>
</dbReference>
<dbReference type="PROSITE" id="PS51257">
    <property type="entry name" value="PROKAR_LIPOPROTEIN"/>
    <property type="match status" value="1"/>
</dbReference>
<dbReference type="Gene3D" id="2.40.128.270">
    <property type="match status" value="1"/>
</dbReference>
<gene>
    <name evidence="2" type="ORF">VSS37_06130</name>
</gene>
<dbReference type="PANTHER" id="PTHR35535:SF1">
    <property type="entry name" value="HEAT SHOCK PROTEIN HSLJ"/>
    <property type="match status" value="1"/>
</dbReference>
<dbReference type="Proteomes" id="UP001308005">
    <property type="component" value="Unassembled WGS sequence"/>
</dbReference>
<feature type="domain" description="DUF306" evidence="1">
    <location>
        <begin position="36"/>
        <end position="142"/>
    </location>
</feature>
<protein>
    <submittedName>
        <fullName evidence="2">META domain-containing protein</fullName>
    </submittedName>
</protein>
<dbReference type="EMBL" id="JAYMYJ010000047">
    <property type="protein sequence ID" value="MEB4590551.1"/>
    <property type="molecule type" value="Genomic_DNA"/>
</dbReference>
<reference evidence="3" key="1">
    <citation type="submission" date="2023-07" db="EMBL/GenBank/DDBJ databases">
        <title>The carbon used by Thiothrix.</title>
        <authorList>
            <person name="Chen L."/>
        </authorList>
    </citation>
    <scope>NUCLEOTIDE SEQUENCE [LARGE SCALE GENOMIC DNA]</scope>
</reference>
<evidence type="ECO:0000313" key="3">
    <source>
        <dbReference type="Proteomes" id="UP001308005"/>
    </source>
</evidence>
<dbReference type="PANTHER" id="PTHR35535">
    <property type="entry name" value="HEAT SHOCK PROTEIN HSLJ"/>
    <property type="match status" value="1"/>
</dbReference>
<dbReference type="InterPro" id="IPR038670">
    <property type="entry name" value="HslJ-like_sf"/>
</dbReference>
<dbReference type="InterPro" id="IPR053147">
    <property type="entry name" value="Hsp_HslJ-like"/>
</dbReference>
<name>A0ABU6CUQ0_9GAMM</name>
<comment type="caution">
    <text evidence="2">The sequence shown here is derived from an EMBL/GenBank/DDBJ whole genome shotgun (WGS) entry which is preliminary data.</text>
</comment>
<evidence type="ECO:0000259" key="1">
    <source>
        <dbReference type="Pfam" id="PF03724"/>
    </source>
</evidence>